<dbReference type="PANTHER" id="PTHR43022:SF1">
    <property type="entry name" value="PROTEIN SMF"/>
    <property type="match status" value="1"/>
</dbReference>
<evidence type="ECO:0000313" key="4">
    <source>
        <dbReference type="EMBL" id="MFC4768773.1"/>
    </source>
</evidence>
<dbReference type="PANTHER" id="PTHR43022">
    <property type="entry name" value="PROTEIN SMF"/>
    <property type="match status" value="1"/>
</dbReference>
<dbReference type="InterPro" id="IPR003488">
    <property type="entry name" value="DprA"/>
</dbReference>
<dbReference type="SUPFAM" id="SSF102405">
    <property type="entry name" value="MCP/YpsA-like"/>
    <property type="match status" value="1"/>
</dbReference>
<dbReference type="NCBIfam" id="TIGR00732">
    <property type="entry name" value="dprA"/>
    <property type="match status" value="1"/>
</dbReference>
<feature type="domain" description="Smf/DprA SLOG" evidence="2">
    <location>
        <begin position="80"/>
        <end position="288"/>
    </location>
</feature>
<evidence type="ECO:0000259" key="3">
    <source>
        <dbReference type="Pfam" id="PF17782"/>
    </source>
</evidence>
<keyword evidence="5" id="KW-1185">Reference proteome</keyword>
<sequence>MRTEKEYVQWLMSVPRVGYLRCRKLLEQFGSAEAVWEAPAQELLQVPSVTRNVAEEILVSRQSYSFQEQADFLKRTGIRVLHKKDPEYPLFLLQIHDPPHILYVKGEFTLLDDKAIGVVGTRTPTNYGVLVTKNLCTELASAGVTIVSGLARGIDAIAHEAALQAGGTTIAVLAGGVENIYPPQNSSLARRICKQGLLISEFPPLASAHPGMFPVRNRIISGLSRAILVVEAARKSGSLITADQALEQCRDVFAVPGPITSPLSQGTNDLIREGAKIITGVADIWEEYPDWQANYSHKMKDEAFQLNPEERQLLETIGYGGVHLDHLIRVSQLSQGEVYRLLLEMELKGLVKQLPGQMYMRSSV</sequence>
<evidence type="ECO:0000259" key="2">
    <source>
        <dbReference type="Pfam" id="PF02481"/>
    </source>
</evidence>
<comment type="caution">
    <text evidence="4">The sequence shown here is derived from an EMBL/GenBank/DDBJ whole genome shotgun (WGS) entry which is preliminary data.</text>
</comment>
<dbReference type="EMBL" id="JBHSHC010000112">
    <property type="protein sequence ID" value="MFC4768773.1"/>
    <property type="molecule type" value="Genomic_DNA"/>
</dbReference>
<dbReference type="InterPro" id="IPR057666">
    <property type="entry name" value="DrpA_SLOG"/>
</dbReference>
<dbReference type="Proteomes" id="UP001596002">
    <property type="component" value="Unassembled WGS sequence"/>
</dbReference>
<evidence type="ECO:0000313" key="5">
    <source>
        <dbReference type="Proteomes" id="UP001596002"/>
    </source>
</evidence>
<proteinExistence type="inferred from homology"/>
<dbReference type="InterPro" id="IPR010994">
    <property type="entry name" value="RuvA_2-like"/>
</dbReference>
<dbReference type="SUPFAM" id="SSF47781">
    <property type="entry name" value="RuvA domain 2-like"/>
    <property type="match status" value="1"/>
</dbReference>
<dbReference type="InterPro" id="IPR041614">
    <property type="entry name" value="DprA_WH"/>
</dbReference>
<organism evidence="4 5">
    <name type="scientific">Effusibacillus consociatus</name>
    <dbReference type="NCBI Taxonomy" id="1117041"/>
    <lineage>
        <taxon>Bacteria</taxon>
        <taxon>Bacillati</taxon>
        <taxon>Bacillota</taxon>
        <taxon>Bacilli</taxon>
        <taxon>Bacillales</taxon>
        <taxon>Alicyclobacillaceae</taxon>
        <taxon>Effusibacillus</taxon>
    </lineage>
</organism>
<name>A0ABV9Q4P7_9BACL</name>
<gene>
    <name evidence="4" type="primary">dprA</name>
    <name evidence="4" type="ORF">ACFO8Q_15615</name>
</gene>
<dbReference type="Pfam" id="PF17782">
    <property type="entry name" value="WHD_DprA"/>
    <property type="match status" value="1"/>
</dbReference>
<dbReference type="RefSeq" id="WP_380026717.1">
    <property type="nucleotide sequence ID" value="NZ_JBHSHC010000112.1"/>
</dbReference>
<accession>A0ABV9Q4P7</accession>
<evidence type="ECO:0000256" key="1">
    <source>
        <dbReference type="ARBA" id="ARBA00006525"/>
    </source>
</evidence>
<dbReference type="Gene3D" id="3.40.50.450">
    <property type="match status" value="1"/>
</dbReference>
<dbReference type="Gene3D" id="1.10.10.10">
    <property type="entry name" value="Winged helix-like DNA-binding domain superfamily/Winged helix DNA-binding domain"/>
    <property type="match status" value="1"/>
</dbReference>
<comment type="similarity">
    <text evidence="1">Belongs to the DprA/Smf family.</text>
</comment>
<feature type="domain" description="DprA winged helix" evidence="3">
    <location>
        <begin position="301"/>
        <end position="357"/>
    </location>
</feature>
<dbReference type="Pfam" id="PF02481">
    <property type="entry name" value="DNA_processg_A"/>
    <property type="match status" value="1"/>
</dbReference>
<protein>
    <submittedName>
        <fullName evidence="4">DNA-processing protein DprA</fullName>
    </submittedName>
</protein>
<dbReference type="InterPro" id="IPR036388">
    <property type="entry name" value="WH-like_DNA-bd_sf"/>
</dbReference>
<reference evidence="5" key="1">
    <citation type="journal article" date="2019" name="Int. J. Syst. Evol. Microbiol.">
        <title>The Global Catalogue of Microorganisms (GCM) 10K type strain sequencing project: providing services to taxonomists for standard genome sequencing and annotation.</title>
        <authorList>
            <consortium name="The Broad Institute Genomics Platform"/>
            <consortium name="The Broad Institute Genome Sequencing Center for Infectious Disease"/>
            <person name="Wu L."/>
            <person name="Ma J."/>
        </authorList>
    </citation>
    <scope>NUCLEOTIDE SEQUENCE [LARGE SCALE GENOMIC DNA]</scope>
    <source>
        <strain evidence="5">WYCCWR 12678</strain>
    </source>
</reference>